<proteinExistence type="predicted"/>
<dbReference type="Proteomes" id="UP000218334">
    <property type="component" value="Unassembled WGS sequence"/>
</dbReference>
<keyword evidence="3" id="KW-1185">Reference proteome</keyword>
<name>A0A2H3BLW8_9AGAR</name>
<dbReference type="AlphaFoldDB" id="A0A2H3BLW8"/>
<reference evidence="3" key="1">
    <citation type="journal article" date="2017" name="Nat. Ecol. Evol.">
        <title>Genome expansion and lineage-specific genetic innovations in the forest pathogenic fungi Armillaria.</title>
        <authorList>
            <person name="Sipos G."/>
            <person name="Prasanna A.N."/>
            <person name="Walter M.C."/>
            <person name="O'Connor E."/>
            <person name="Balint B."/>
            <person name="Krizsan K."/>
            <person name="Kiss B."/>
            <person name="Hess J."/>
            <person name="Varga T."/>
            <person name="Slot J."/>
            <person name="Riley R."/>
            <person name="Boka B."/>
            <person name="Rigling D."/>
            <person name="Barry K."/>
            <person name="Lee J."/>
            <person name="Mihaltcheva S."/>
            <person name="LaButti K."/>
            <person name="Lipzen A."/>
            <person name="Waldron R."/>
            <person name="Moloney N.M."/>
            <person name="Sperisen C."/>
            <person name="Kredics L."/>
            <person name="Vagvoelgyi C."/>
            <person name="Patrignani A."/>
            <person name="Fitzpatrick D."/>
            <person name="Nagy I."/>
            <person name="Doyle S."/>
            <person name="Anderson J.B."/>
            <person name="Grigoriev I.V."/>
            <person name="Gueldener U."/>
            <person name="Muensterkoetter M."/>
            <person name="Nagy L.G."/>
        </authorList>
    </citation>
    <scope>NUCLEOTIDE SEQUENCE [LARGE SCALE GENOMIC DNA]</scope>
    <source>
        <strain evidence="3">28-4</strain>
    </source>
</reference>
<evidence type="ECO:0000313" key="2">
    <source>
        <dbReference type="EMBL" id="PBK64873.1"/>
    </source>
</evidence>
<keyword evidence="1" id="KW-0472">Membrane</keyword>
<sequence>MNIGVSRQTLDDSTPSSLYLDGTVFVVTTASSLSQLYIFFWERRLIRKKIRENRIRTTPSIPTEPCTAQTVQTPGYGDTKYISAIMVSKISANV</sequence>
<feature type="transmembrane region" description="Helical" evidence="1">
    <location>
        <begin position="18"/>
        <end position="41"/>
    </location>
</feature>
<keyword evidence="1" id="KW-0812">Transmembrane</keyword>
<keyword evidence="1" id="KW-1133">Transmembrane helix</keyword>
<organism evidence="2 3">
    <name type="scientific">Armillaria solidipes</name>
    <dbReference type="NCBI Taxonomy" id="1076256"/>
    <lineage>
        <taxon>Eukaryota</taxon>
        <taxon>Fungi</taxon>
        <taxon>Dikarya</taxon>
        <taxon>Basidiomycota</taxon>
        <taxon>Agaricomycotina</taxon>
        <taxon>Agaricomycetes</taxon>
        <taxon>Agaricomycetidae</taxon>
        <taxon>Agaricales</taxon>
        <taxon>Marasmiineae</taxon>
        <taxon>Physalacriaceae</taxon>
        <taxon>Armillaria</taxon>
    </lineage>
</organism>
<evidence type="ECO:0000256" key="1">
    <source>
        <dbReference type="SAM" id="Phobius"/>
    </source>
</evidence>
<accession>A0A2H3BLW8</accession>
<protein>
    <submittedName>
        <fullName evidence="2">Uncharacterized protein</fullName>
    </submittedName>
</protein>
<evidence type="ECO:0000313" key="3">
    <source>
        <dbReference type="Proteomes" id="UP000218334"/>
    </source>
</evidence>
<dbReference type="EMBL" id="KZ293449">
    <property type="protein sequence ID" value="PBK64873.1"/>
    <property type="molecule type" value="Genomic_DNA"/>
</dbReference>
<gene>
    <name evidence="2" type="ORF">ARMSODRAFT_454205</name>
</gene>